<evidence type="ECO:0000313" key="2">
    <source>
        <dbReference type="Proteomes" id="UP000198211"/>
    </source>
</evidence>
<gene>
    <name evidence="1" type="ORF">PHMEG_0003231</name>
</gene>
<protein>
    <submittedName>
        <fullName evidence="1">Uncharacterized protein</fullName>
    </submittedName>
</protein>
<sequence>MTLVPKAKANILSEFWLKQRGGGYKFVLWRHKLGFVAIEVNGAYYIQSHTLRDRQIYCPAVKARPAKALHVPGHTRVEATLKEWHIKLCHLNRDKLIEVMSCYLIPGIVPNFSRNMLRKVSNMYRTEDEKDEQSEQSW</sequence>
<keyword evidence="2" id="KW-1185">Reference proteome</keyword>
<reference evidence="2" key="1">
    <citation type="submission" date="2017-03" db="EMBL/GenBank/DDBJ databases">
        <title>Phytopthora megakarya and P. palmivora, two closely related causual agents of cacao black pod achieved similar genome size and gene model numbers by different mechanisms.</title>
        <authorList>
            <person name="Ali S."/>
            <person name="Shao J."/>
            <person name="Larry D.J."/>
            <person name="Kronmiller B."/>
            <person name="Shen D."/>
            <person name="Strem M.D."/>
            <person name="Melnick R.L."/>
            <person name="Guiltinan M.J."/>
            <person name="Tyler B.M."/>
            <person name="Meinhardt L.W."/>
            <person name="Bailey B.A."/>
        </authorList>
    </citation>
    <scope>NUCLEOTIDE SEQUENCE [LARGE SCALE GENOMIC DNA]</scope>
    <source>
        <strain evidence="2">zdho120</strain>
    </source>
</reference>
<dbReference type="EMBL" id="NBNE01000161">
    <property type="protein sequence ID" value="OWZ22114.1"/>
    <property type="molecule type" value="Genomic_DNA"/>
</dbReference>
<proteinExistence type="predicted"/>
<name>A0A225WWJ2_9STRA</name>
<dbReference type="AlphaFoldDB" id="A0A225WWJ2"/>
<comment type="caution">
    <text evidence="1">The sequence shown here is derived from an EMBL/GenBank/DDBJ whole genome shotgun (WGS) entry which is preliminary data.</text>
</comment>
<accession>A0A225WWJ2</accession>
<evidence type="ECO:0000313" key="1">
    <source>
        <dbReference type="EMBL" id="OWZ22114.1"/>
    </source>
</evidence>
<dbReference type="Proteomes" id="UP000198211">
    <property type="component" value="Unassembled WGS sequence"/>
</dbReference>
<organism evidence="1 2">
    <name type="scientific">Phytophthora megakarya</name>
    <dbReference type="NCBI Taxonomy" id="4795"/>
    <lineage>
        <taxon>Eukaryota</taxon>
        <taxon>Sar</taxon>
        <taxon>Stramenopiles</taxon>
        <taxon>Oomycota</taxon>
        <taxon>Peronosporomycetes</taxon>
        <taxon>Peronosporales</taxon>
        <taxon>Peronosporaceae</taxon>
        <taxon>Phytophthora</taxon>
    </lineage>
</organism>